<proteinExistence type="predicted"/>
<feature type="compositionally biased region" description="Basic residues" evidence="1">
    <location>
        <begin position="769"/>
        <end position="780"/>
    </location>
</feature>
<feature type="region of interest" description="Disordered" evidence="1">
    <location>
        <begin position="1"/>
        <end position="72"/>
    </location>
</feature>
<dbReference type="Pfam" id="PF25431">
    <property type="entry name" value="zf-C17orf113"/>
    <property type="match status" value="1"/>
</dbReference>
<dbReference type="PANTHER" id="PTHR45749">
    <property type="match status" value="1"/>
</dbReference>
<sequence>MASSIPPPEPMKMAGDIHAEVMDSKLKTMSLGSSGPGDSINATQGQRYGRRSASRPSESTNTSAQPQSMRDAGECKYCGTRHKRGRDLCPAFGKSCRSCGTANHFAKVCMKRGQQACQLNAVDDPLPGELEDSDERDVYTAESVGAVNTRAGSSCSTTTTGEADVTLADTAAIPSGSKSSNETDTAQRHLEPSTSSDMMAEDDPAADTDRVSQGQDVSATPVDYFTRPMSGTLDLFFRFHPQQKADKAVVQRAFFCKDGTNRKWLSYSEAREVLFCSLCMAFANPRDSNSFITGMTNFTHIHQRVEEHEQSHAHRGCAEAYFLRFSKNTIQDLLMGPQMSRHREEVRRKRQVLERIIDVLKLIGQSGLSYRGTQAEALYTLDDDTIDHGNFLEMIVLLGKYDVCLKEHLTLCIEKSKQIHQSGLRQGRGSLVTLLSKTTINYIITTIQRLMKATIATEVRESGMYSIQIDTTQDITAQDQCSVVMRYVTDIVHERLVAVIKCEASTGQYFAQLVVNEVLETMKLDVRQCIGNSTDGASNMQGQYKGFSALLAKMSPTHVHVWCYAHVLNLVLADTTQCVLASGSLFSLLNNIAVFIRESYQRMNIWEKESKDPRHRRLAPIGETRCCTKDVAVTKVFGSFGKPDNALYVDVLHTLSAIQHGQTINATARVNARGYITQLLRYETILTAQIFLRIFQVTSPVSKYLQKSGMDILTAHRMIVAAETQLKDMTRDFEKVKTAAATFVQWANNPTEEQSEETELEVEAALPQKRGRKKKTMPGE</sequence>
<dbReference type="InterPro" id="IPR057456">
    <property type="entry name" value="Znf_C17orf113"/>
</dbReference>
<dbReference type="RefSeq" id="XP_034074371.1">
    <property type="nucleotide sequence ID" value="XM_034218480.1"/>
</dbReference>
<protein>
    <submittedName>
        <fullName evidence="4">Uncharacterized protein LOC117547701</fullName>
    </submittedName>
</protein>
<feature type="compositionally biased region" description="Basic and acidic residues" evidence="1">
    <location>
        <begin position="15"/>
        <end position="26"/>
    </location>
</feature>
<name>A0A6P8UBW8_GYMAC</name>
<feature type="region of interest" description="Disordered" evidence="1">
    <location>
        <begin position="171"/>
        <end position="223"/>
    </location>
</feature>
<dbReference type="SUPFAM" id="SSF53098">
    <property type="entry name" value="Ribonuclease H-like"/>
    <property type="match status" value="1"/>
</dbReference>
<dbReference type="Proteomes" id="UP000515161">
    <property type="component" value="Unplaced"/>
</dbReference>
<dbReference type="InParanoid" id="A0A6P8UBW8"/>
<dbReference type="InterPro" id="IPR012337">
    <property type="entry name" value="RNaseH-like_sf"/>
</dbReference>
<organism evidence="3 4">
    <name type="scientific">Gymnodraco acuticeps</name>
    <name type="common">Antarctic dragonfish</name>
    <dbReference type="NCBI Taxonomy" id="8218"/>
    <lineage>
        <taxon>Eukaryota</taxon>
        <taxon>Metazoa</taxon>
        <taxon>Chordata</taxon>
        <taxon>Craniata</taxon>
        <taxon>Vertebrata</taxon>
        <taxon>Euteleostomi</taxon>
        <taxon>Actinopterygii</taxon>
        <taxon>Neopterygii</taxon>
        <taxon>Teleostei</taxon>
        <taxon>Neoteleostei</taxon>
        <taxon>Acanthomorphata</taxon>
        <taxon>Eupercaria</taxon>
        <taxon>Perciformes</taxon>
        <taxon>Notothenioidei</taxon>
        <taxon>Bathydraconidae</taxon>
        <taxon>Gymnodraco</taxon>
    </lineage>
</organism>
<feature type="compositionally biased region" description="Acidic residues" evidence="1">
    <location>
        <begin position="753"/>
        <end position="762"/>
    </location>
</feature>
<reference evidence="4" key="1">
    <citation type="submission" date="2025-08" db="UniProtKB">
        <authorList>
            <consortium name="RefSeq"/>
        </authorList>
    </citation>
    <scope>IDENTIFICATION</scope>
</reference>
<evidence type="ECO:0000259" key="2">
    <source>
        <dbReference type="Pfam" id="PF25431"/>
    </source>
</evidence>
<dbReference type="AlphaFoldDB" id="A0A6P8UBW8"/>
<dbReference type="KEGG" id="gacu:117547701"/>
<evidence type="ECO:0000313" key="3">
    <source>
        <dbReference type="Proteomes" id="UP000515161"/>
    </source>
</evidence>
<feature type="compositionally biased region" description="Pro residues" evidence="1">
    <location>
        <begin position="1"/>
        <end position="10"/>
    </location>
</feature>
<dbReference type="GeneID" id="117547701"/>
<feature type="compositionally biased region" description="Polar residues" evidence="1">
    <location>
        <begin position="54"/>
        <end position="68"/>
    </location>
</feature>
<evidence type="ECO:0000313" key="4">
    <source>
        <dbReference type="RefSeq" id="XP_034074371.1"/>
    </source>
</evidence>
<gene>
    <name evidence="4" type="primary">LOC117547701</name>
</gene>
<dbReference type="PANTHER" id="PTHR45749:SF21">
    <property type="entry name" value="DUF4371 DOMAIN-CONTAINING PROTEIN"/>
    <property type="match status" value="1"/>
</dbReference>
<keyword evidence="3" id="KW-1185">Reference proteome</keyword>
<dbReference type="OrthoDB" id="8908633at2759"/>
<evidence type="ECO:0000256" key="1">
    <source>
        <dbReference type="SAM" id="MobiDB-lite"/>
    </source>
</evidence>
<accession>A0A6P8UBW8</accession>
<feature type="region of interest" description="Disordered" evidence="1">
    <location>
        <begin position="748"/>
        <end position="780"/>
    </location>
</feature>
<feature type="domain" description="C17orf113 probable zinc finger" evidence="2">
    <location>
        <begin position="263"/>
        <end position="318"/>
    </location>
</feature>